<feature type="compositionally biased region" description="Basic residues" evidence="1">
    <location>
        <begin position="347"/>
        <end position="364"/>
    </location>
</feature>
<feature type="compositionally biased region" description="Basic and acidic residues" evidence="1">
    <location>
        <begin position="249"/>
        <end position="260"/>
    </location>
</feature>
<accession>A0A6J4I328</accession>
<proteinExistence type="predicted"/>
<feature type="region of interest" description="Disordered" evidence="1">
    <location>
        <begin position="1"/>
        <end position="390"/>
    </location>
</feature>
<reference evidence="2" key="1">
    <citation type="submission" date="2020-02" db="EMBL/GenBank/DDBJ databases">
        <authorList>
            <person name="Meier V. D."/>
        </authorList>
    </citation>
    <scope>NUCLEOTIDE SEQUENCE</scope>
    <source>
        <strain evidence="2">AVDCRST_MAG57</strain>
    </source>
</reference>
<gene>
    <name evidence="2" type="ORF">AVDCRST_MAG57-1402</name>
</gene>
<dbReference type="EMBL" id="CADCTI010000126">
    <property type="protein sequence ID" value="CAA9238975.1"/>
    <property type="molecule type" value="Genomic_DNA"/>
</dbReference>
<dbReference type="AlphaFoldDB" id="A0A6J4I328"/>
<feature type="compositionally biased region" description="Basic and acidic residues" evidence="1">
    <location>
        <begin position="365"/>
        <end position="384"/>
    </location>
</feature>
<evidence type="ECO:0000256" key="1">
    <source>
        <dbReference type="SAM" id="MobiDB-lite"/>
    </source>
</evidence>
<feature type="compositionally biased region" description="Basic and acidic residues" evidence="1">
    <location>
        <begin position="77"/>
        <end position="87"/>
    </location>
</feature>
<dbReference type="GO" id="GO:0032259">
    <property type="term" value="P:methylation"/>
    <property type="evidence" value="ECO:0007669"/>
    <property type="project" value="UniProtKB-KW"/>
</dbReference>
<feature type="compositionally biased region" description="Low complexity" evidence="1">
    <location>
        <begin position="313"/>
        <end position="329"/>
    </location>
</feature>
<name>A0A6J4I328_9ACTN</name>
<sequence length="390" mass="43323">DCPPARLRRPSPGNAPAPPRRSDPRGGPRGGRRARAAGLPRRPAGPPLLPRGHRPGADDRPAWRGPGGAHRGAAARAADRRAAPDRRQRPHAQDLVAAARRRPRRERAHALSRPRHRLHLQPGRLRHGVPVLRHRAGGADPQPVGRGDHRAGRGGRGRDGRRRAGRRAWPALQRRLHGHGRAAGQLRPRPQDPRRAAHPRAVRARPVPALGDRLDGGSGPRDPPADRGRAQRHPRRQPARPGRRAARHPRADQHPLEGRGGHRCRRRLRPEDGAAVLDRVRPDPRRQRPAVPRRPPGQAPGRQARPRQPDPAQPDAGQQVGRQPAAGAARVRRPAEGRGRRDDGPRHPRPGHRRRLRPARRGRQRERSERRPARARRGAADGARRRGRRV</sequence>
<evidence type="ECO:0000313" key="2">
    <source>
        <dbReference type="EMBL" id="CAA9238975.1"/>
    </source>
</evidence>
<protein>
    <submittedName>
        <fullName evidence="2">23S rRNA (Adenine(2503)-C(2))-methyltransferase @ tRNA (Adenine(37)-C(2))-methyltransferase</fullName>
        <ecNumber evidence="2">2.1.1.192</ecNumber>
    </submittedName>
</protein>
<feature type="compositionally biased region" description="Basic residues" evidence="1">
    <location>
        <begin position="99"/>
        <end position="136"/>
    </location>
</feature>
<feature type="compositionally biased region" description="Basic and acidic residues" evidence="1">
    <location>
        <begin position="333"/>
        <end position="346"/>
    </location>
</feature>
<keyword evidence="2" id="KW-0489">Methyltransferase</keyword>
<feature type="non-terminal residue" evidence="2">
    <location>
        <position position="390"/>
    </location>
</feature>
<dbReference type="GO" id="GO:0008168">
    <property type="term" value="F:methyltransferase activity"/>
    <property type="evidence" value="ECO:0007669"/>
    <property type="project" value="UniProtKB-KW"/>
</dbReference>
<feature type="compositionally biased region" description="Basic residues" evidence="1">
    <location>
        <begin position="230"/>
        <end position="248"/>
    </location>
</feature>
<organism evidence="2">
    <name type="scientific">uncultured Blastococcus sp</name>
    <dbReference type="NCBI Taxonomy" id="217144"/>
    <lineage>
        <taxon>Bacteria</taxon>
        <taxon>Bacillati</taxon>
        <taxon>Actinomycetota</taxon>
        <taxon>Actinomycetes</taxon>
        <taxon>Geodermatophilales</taxon>
        <taxon>Geodermatophilaceae</taxon>
        <taxon>Blastococcus</taxon>
        <taxon>environmental samples</taxon>
    </lineage>
</organism>
<feature type="non-terminal residue" evidence="2">
    <location>
        <position position="1"/>
    </location>
</feature>
<keyword evidence="2" id="KW-0808">Transferase</keyword>
<dbReference type="EC" id="2.1.1.192" evidence="2"/>
<feature type="compositionally biased region" description="Basic residues" evidence="1">
    <location>
        <begin position="152"/>
        <end position="166"/>
    </location>
</feature>